<dbReference type="CDD" id="cd05242">
    <property type="entry name" value="SDR_a8"/>
    <property type="match status" value="1"/>
</dbReference>
<dbReference type="Proteomes" id="UP001056708">
    <property type="component" value="Chromosome"/>
</dbReference>
<dbReference type="Pfam" id="PF01370">
    <property type="entry name" value="Epimerase"/>
    <property type="match status" value="1"/>
</dbReference>
<dbReference type="EMBL" id="CP098611">
    <property type="protein sequence ID" value="USR93109.1"/>
    <property type="molecule type" value="Genomic_DNA"/>
</dbReference>
<keyword evidence="5" id="KW-1185">Reference proteome</keyword>
<dbReference type="InterPro" id="IPR010099">
    <property type="entry name" value="SDR39U1"/>
</dbReference>
<organism evidence="4 5">
    <name type="scientific">Phormidium yuhuli AB48</name>
    <dbReference type="NCBI Taxonomy" id="2940671"/>
    <lineage>
        <taxon>Bacteria</taxon>
        <taxon>Bacillati</taxon>
        <taxon>Cyanobacteriota</taxon>
        <taxon>Cyanophyceae</taxon>
        <taxon>Oscillatoriophycideae</taxon>
        <taxon>Oscillatoriales</taxon>
        <taxon>Oscillatoriaceae</taxon>
        <taxon>Phormidium</taxon>
        <taxon>Phormidium yuhuli</taxon>
    </lineage>
</organism>
<name>A0ABY5AV50_9CYAN</name>
<gene>
    <name evidence="4" type="ORF">NEA10_04835</name>
</gene>
<feature type="domain" description="DUF1731" evidence="3">
    <location>
        <begin position="259"/>
        <end position="305"/>
    </location>
</feature>
<evidence type="ECO:0000259" key="2">
    <source>
        <dbReference type="Pfam" id="PF01370"/>
    </source>
</evidence>
<dbReference type="PANTHER" id="PTHR11092">
    <property type="entry name" value="SUGAR NUCLEOTIDE EPIMERASE RELATED"/>
    <property type="match status" value="1"/>
</dbReference>
<proteinExistence type="inferred from homology"/>
<dbReference type="Pfam" id="PF08338">
    <property type="entry name" value="DUF1731"/>
    <property type="match status" value="1"/>
</dbReference>
<sequence>MKVAITGATGFVGRALVEHLSKTDSAVLALTRNPQGARRLFPESVFPNLEVVAYSPRESGPWQEAISGCTGVVNLAGAPIADHRWTADYKREILESRTLTTEKLVEAIAAAPERPQVLVNASAVGYYGTSETETFDETSASGDDYLAQVCQAWEAAAQGVTETGTRLVIARLGIVLGPDGGALGKMLTPFQLFAGGPIGSGKQWVSWIHRQDVVRLIVEALENSALSGVYNATAPNPVRMQTLCQVLGEVISRPSWLPVPEFALELLLGEGAMVVLDGQQVLPKQTLAAGFDYQFPTVKPALENVLA</sequence>
<comment type="similarity">
    <text evidence="1">Belongs to the NAD(P)-dependent epimerase/dehydratase family. SDR39U1 subfamily.</text>
</comment>
<accession>A0ABY5AV50</accession>
<dbReference type="SUPFAM" id="SSF51735">
    <property type="entry name" value="NAD(P)-binding Rossmann-fold domains"/>
    <property type="match status" value="1"/>
</dbReference>
<dbReference type="Gene3D" id="3.40.50.720">
    <property type="entry name" value="NAD(P)-binding Rossmann-like Domain"/>
    <property type="match status" value="1"/>
</dbReference>
<dbReference type="InterPro" id="IPR013549">
    <property type="entry name" value="DUF1731"/>
</dbReference>
<feature type="domain" description="NAD-dependent epimerase/dehydratase" evidence="2">
    <location>
        <begin position="3"/>
        <end position="231"/>
    </location>
</feature>
<evidence type="ECO:0000259" key="3">
    <source>
        <dbReference type="Pfam" id="PF08338"/>
    </source>
</evidence>
<protein>
    <submittedName>
        <fullName evidence="4">TIGR01777 family oxidoreductase</fullName>
    </submittedName>
</protein>
<evidence type="ECO:0000313" key="4">
    <source>
        <dbReference type="EMBL" id="USR93109.1"/>
    </source>
</evidence>
<dbReference type="RefSeq" id="WP_252665295.1">
    <property type="nucleotide sequence ID" value="NZ_CP098611.1"/>
</dbReference>
<evidence type="ECO:0000256" key="1">
    <source>
        <dbReference type="ARBA" id="ARBA00009353"/>
    </source>
</evidence>
<dbReference type="PANTHER" id="PTHR11092:SF0">
    <property type="entry name" value="EPIMERASE FAMILY PROTEIN SDR39U1"/>
    <property type="match status" value="1"/>
</dbReference>
<dbReference type="NCBIfam" id="TIGR01777">
    <property type="entry name" value="yfcH"/>
    <property type="match status" value="1"/>
</dbReference>
<dbReference type="InterPro" id="IPR036291">
    <property type="entry name" value="NAD(P)-bd_dom_sf"/>
</dbReference>
<evidence type="ECO:0000313" key="5">
    <source>
        <dbReference type="Proteomes" id="UP001056708"/>
    </source>
</evidence>
<dbReference type="InterPro" id="IPR001509">
    <property type="entry name" value="Epimerase_deHydtase"/>
</dbReference>
<reference evidence="4" key="1">
    <citation type="submission" date="2022-06" db="EMBL/GenBank/DDBJ databases">
        <title>Genome sequence of Phormidium yuhuli AB48 isolated from an industrial photobioreactor environment.</title>
        <authorList>
            <person name="Qiu Y."/>
            <person name="Noonan A.J.C."/>
            <person name="Dofher K."/>
            <person name="Koch M."/>
            <person name="Kieft B."/>
            <person name="Lin X."/>
            <person name="Ziels R.M."/>
            <person name="Hallam S.J."/>
        </authorList>
    </citation>
    <scope>NUCLEOTIDE SEQUENCE</scope>
    <source>
        <strain evidence="4">AB48</strain>
    </source>
</reference>